<feature type="compositionally biased region" description="Gly residues" evidence="1">
    <location>
        <begin position="297"/>
        <end position="307"/>
    </location>
</feature>
<feature type="compositionally biased region" description="Basic and acidic residues" evidence="1">
    <location>
        <begin position="286"/>
        <end position="296"/>
    </location>
</feature>
<feature type="compositionally biased region" description="Acidic residues" evidence="1">
    <location>
        <begin position="252"/>
        <end position="270"/>
    </location>
</feature>
<feature type="region of interest" description="Disordered" evidence="1">
    <location>
        <begin position="252"/>
        <end position="307"/>
    </location>
</feature>
<evidence type="ECO:0000256" key="1">
    <source>
        <dbReference type="SAM" id="MobiDB-lite"/>
    </source>
</evidence>
<reference evidence="2 3" key="1">
    <citation type="journal article" date="2024" name="Ann. Entomol. Soc. Am.">
        <title>Genomic analyses of the southern and eastern yellowjacket wasps (Hymenoptera: Vespidae) reveal evolutionary signatures of social life.</title>
        <authorList>
            <person name="Catto M.A."/>
            <person name="Caine P.B."/>
            <person name="Orr S.E."/>
            <person name="Hunt B.G."/>
            <person name="Goodisman M.A.D."/>
        </authorList>
    </citation>
    <scope>NUCLEOTIDE SEQUENCE [LARGE SCALE GENOMIC DNA]</scope>
    <source>
        <strain evidence="2">233</strain>
        <tissue evidence="2">Head and thorax</tissue>
    </source>
</reference>
<proteinExistence type="predicted"/>
<evidence type="ECO:0000313" key="2">
    <source>
        <dbReference type="EMBL" id="KAL2726622.1"/>
    </source>
</evidence>
<dbReference type="EMBL" id="JAUDFV010000133">
    <property type="protein sequence ID" value="KAL2726622.1"/>
    <property type="molecule type" value="Genomic_DNA"/>
</dbReference>
<name>A0ABD2B1N8_VESSQ</name>
<comment type="caution">
    <text evidence="2">The sequence shown here is derived from an EMBL/GenBank/DDBJ whole genome shotgun (WGS) entry which is preliminary data.</text>
</comment>
<evidence type="ECO:0000313" key="3">
    <source>
        <dbReference type="Proteomes" id="UP001607302"/>
    </source>
</evidence>
<sequence>MSGYSISARSVNYIYRGMKLKESGWLIGVTSFVLRFQIQYSPMAFSRIETNFIIQQGLVKSFRSIVMITYQTSLEESLRVIDDSHTVMDAEARLRRMYDKRCYGRLETCLRSHRDISQLIRFVIRDESKVQNAILEIDYLFYREFSQSCKLYFYLNKNQLKKSIGNHLGTFGLTCRRVRIIRRLRYTFLKCRMLVELYEKPVIHPSIFTFQQAREQLKPPNDFPMKVSREFNRILGDLNKNFLCAHYDLNEEDEDEDEDEDDDDDDDVEDEKIMQDRCRMISIKIQRREWSREGGKGGDGGGGAKKK</sequence>
<dbReference type="AlphaFoldDB" id="A0ABD2B1N8"/>
<protein>
    <submittedName>
        <fullName evidence="2">Uncharacterized protein</fullName>
    </submittedName>
</protein>
<gene>
    <name evidence="2" type="ORF">V1478_006900</name>
</gene>
<keyword evidence="3" id="KW-1185">Reference proteome</keyword>
<accession>A0ABD2B1N8</accession>
<dbReference type="Proteomes" id="UP001607302">
    <property type="component" value="Unassembled WGS sequence"/>
</dbReference>
<organism evidence="2 3">
    <name type="scientific">Vespula squamosa</name>
    <name type="common">Southern yellow jacket</name>
    <name type="synonym">Wasp</name>
    <dbReference type="NCBI Taxonomy" id="30214"/>
    <lineage>
        <taxon>Eukaryota</taxon>
        <taxon>Metazoa</taxon>
        <taxon>Ecdysozoa</taxon>
        <taxon>Arthropoda</taxon>
        <taxon>Hexapoda</taxon>
        <taxon>Insecta</taxon>
        <taxon>Pterygota</taxon>
        <taxon>Neoptera</taxon>
        <taxon>Endopterygota</taxon>
        <taxon>Hymenoptera</taxon>
        <taxon>Apocrita</taxon>
        <taxon>Aculeata</taxon>
        <taxon>Vespoidea</taxon>
        <taxon>Vespidae</taxon>
        <taxon>Vespinae</taxon>
        <taxon>Vespula</taxon>
    </lineage>
</organism>